<dbReference type="PROSITE" id="PS51186">
    <property type="entry name" value="GNAT"/>
    <property type="match status" value="1"/>
</dbReference>
<keyword evidence="1 4" id="KW-0808">Transferase</keyword>
<dbReference type="SUPFAM" id="SSF55729">
    <property type="entry name" value="Acyl-CoA N-acyltransferases (Nat)"/>
    <property type="match status" value="1"/>
</dbReference>
<name>A0A3S3ZK46_9MICO</name>
<dbReference type="InterPro" id="IPR000182">
    <property type="entry name" value="GNAT_dom"/>
</dbReference>
<dbReference type="InterPro" id="IPR050832">
    <property type="entry name" value="Bact_Acetyltransf"/>
</dbReference>
<dbReference type="AlphaFoldDB" id="A0A3S3ZK46"/>
<dbReference type="InterPro" id="IPR016181">
    <property type="entry name" value="Acyl_CoA_acyltransferase"/>
</dbReference>
<reference evidence="4 5" key="1">
    <citation type="submission" date="2018-12" db="EMBL/GenBank/DDBJ databases">
        <authorList>
            <person name="Li F."/>
        </authorList>
    </citation>
    <scope>NUCLEOTIDE SEQUENCE [LARGE SCALE GENOMIC DNA]</scope>
    <source>
        <strain evidence="4 5">8H24J-4-2</strain>
    </source>
</reference>
<organism evidence="4 5">
    <name type="scientific">Labedella populi</name>
    <dbReference type="NCBI Taxonomy" id="2498850"/>
    <lineage>
        <taxon>Bacteria</taxon>
        <taxon>Bacillati</taxon>
        <taxon>Actinomycetota</taxon>
        <taxon>Actinomycetes</taxon>
        <taxon>Micrococcales</taxon>
        <taxon>Microbacteriaceae</taxon>
        <taxon>Labedella</taxon>
    </lineage>
</organism>
<evidence type="ECO:0000256" key="2">
    <source>
        <dbReference type="ARBA" id="ARBA00023315"/>
    </source>
</evidence>
<proteinExistence type="predicted"/>
<dbReference type="Pfam" id="PF00583">
    <property type="entry name" value="Acetyltransf_1"/>
    <property type="match status" value="1"/>
</dbReference>
<keyword evidence="2" id="KW-0012">Acyltransferase</keyword>
<dbReference type="CDD" id="cd04301">
    <property type="entry name" value="NAT_SF"/>
    <property type="match status" value="1"/>
</dbReference>
<dbReference type="Proteomes" id="UP000288603">
    <property type="component" value="Unassembled WGS sequence"/>
</dbReference>
<sequence length="164" mass="18472">MVLRVLPRLLRPLGRVMTLIRRGTLDDLDAVFRLAQQFVTEKTSIDLDGFTVAFNNVIRWRENETNVLHVAEDDQGAVIGYTLMSVSRLLHVAGLTAHLQELVVDESARGRGVGSDLVYANELYAMERGVRRLTMSTSRAGEFYRRLGYDVTAEFYKKILPLGG</sequence>
<dbReference type="EMBL" id="RZNC01000003">
    <property type="protein sequence ID" value="RWZ61287.1"/>
    <property type="molecule type" value="Genomic_DNA"/>
</dbReference>
<feature type="domain" description="N-acetyltransferase" evidence="3">
    <location>
        <begin position="18"/>
        <end position="164"/>
    </location>
</feature>
<accession>A0A3S3ZK46</accession>
<keyword evidence="5" id="KW-1185">Reference proteome</keyword>
<dbReference type="PANTHER" id="PTHR43877">
    <property type="entry name" value="AMINOALKYLPHOSPHONATE N-ACETYLTRANSFERASE-RELATED-RELATED"/>
    <property type="match status" value="1"/>
</dbReference>
<evidence type="ECO:0000259" key="3">
    <source>
        <dbReference type="PROSITE" id="PS51186"/>
    </source>
</evidence>
<dbReference type="GO" id="GO:0016747">
    <property type="term" value="F:acyltransferase activity, transferring groups other than amino-acyl groups"/>
    <property type="evidence" value="ECO:0007669"/>
    <property type="project" value="InterPro"/>
</dbReference>
<dbReference type="OrthoDB" id="9789603at2"/>
<protein>
    <submittedName>
        <fullName evidence="4">N-acetyltransferase</fullName>
    </submittedName>
</protein>
<evidence type="ECO:0000313" key="4">
    <source>
        <dbReference type="EMBL" id="RWZ61287.1"/>
    </source>
</evidence>
<evidence type="ECO:0000256" key="1">
    <source>
        <dbReference type="ARBA" id="ARBA00022679"/>
    </source>
</evidence>
<dbReference type="Gene3D" id="3.40.630.30">
    <property type="match status" value="1"/>
</dbReference>
<comment type="caution">
    <text evidence="4">The sequence shown here is derived from an EMBL/GenBank/DDBJ whole genome shotgun (WGS) entry which is preliminary data.</text>
</comment>
<evidence type="ECO:0000313" key="5">
    <source>
        <dbReference type="Proteomes" id="UP000288603"/>
    </source>
</evidence>
<gene>
    <name evidence="4" type="ORF">ELQ92_09770</name>
</gene>